<evidence type="ECO:0000313" key="3">
    <source>
        <dbReference type="Proteomes" id="UP000269221"/>
    </source>
</evidence>
<feature type="region of interest" description="Disordered" evidence="1">
    <location>
        <begin position="1"/>
        <end position="26"/>
    </location>
</feature>
<protein>
    <submittedName>
        <fullName evidence="2">Uncharacterized protein</fullName>
    </submittedName>
</protein>
<gene>
    <name evidence="2" type="ORF">DUI87_29143</name>
</gene>
<evidence type="ECO:0000313" key="2">
    <source>
        <dbReference type="EMBL" id="RMB94334.1"/>
    </source>
</evidence>
<name>A0A3M0IZY4_HIRRU</name>
<dbReference type="InterPro" id="IPR052252">
    <property type="entry name" value="CEMIP/CEMIP2"/>
</dbReference>
<feature type="region of interest" description="Disordered" evidence="1">
    <location>
        <begin position="125"/>
        <end position="162"/>
    </location>
</feature>
<comment type="caution">
    <text evidence="2">The sequence shown here is derived from an EMBL/GenBank/DDBJ whole genome shotgun (WGS) entry which is preliminary data.</text>
</comment>
<evidence type="ECO:0000256" key="1">
    <source>
        <dbReference type="SAM" id="MobiDB-lite"/>
    </source>
</evidence>
<dbReference type="Proteomes" id="UP000269221">
    <property type="component" value="Unassembled WGS sequence"/>
</dbReference>
<keyword evidence="3" id="KW-1185">Reference proteome</keyword>
<proteinExistence type="predicted"/>
<organism evidence="2 3">
    <name type="scientific">Hirundo rustica rustica</name>
    <dbReference type="NCBI Taxonomy" id="333673"/>
    <lineage>
        <taxon>Eukaryota</taxon>
        <taxon>Metazoa</taxon>
        <taxon>Chordata</taxon>
        <taxon>Craniata</taxon>
        <taxon>Vertebrata</taxon>
        <taxon>Euteleostomi</taxon>
        <taxon>Archelosauria</taxon>
        <taxon>Archosauria</taxon>
        <taxon>Dinosauria</taxon>
        <taxon>Saurischia</taxon>
        <taxon>Theropoda</taxon>
        <taxon>Coelurosauria</taxon>
        <taxon>Aves</taxon>
        <taxon>Neognathae</taxon>
        <taxon>Neoaves</taxon>
        <taxon>Telluraves</taxon>
        <taxon>Australaves</taxon>
        <taxon>Passeriformes</taxon>
        <taxon>Sylvioidea</taxon>
        <taxon>Hirundinidae</taxon>
        <taxon>Hirundo</taxon>
    </lineage>
</organism>
<dbReference type="PANTHER" id="PTHR15535">
    <property type="entry name" value="TRANSMEMBRANE PROTEIN 2-RELATED"/>
    <property type="match status" value="1"/>
</dbReference>
<dbReference type="OrthoDB" id="120976at2759"/>
<sequence>MSRPGRASPQPLRSPRHPGQLVLVHRPQGPPITRRILIRDGRELHIGRERCPSGPRADIALYGRAAVGGSGQESVGAGAGGIAEPHGRHRRSWTLPHRTLLPWGLRHGPDSSERRRGSRGLNLRVLDGGTARPLPGRFRTHLRPGGGRRSAPPWPGSPGRAVAALGDSAARSLTPEMPLLLRELLGSGSTVRPRYRLSWALVGILAEDQLSAAEDKQEYQGKGTTELAIAQRGFLTYDDTRSTLLPVMLSVDGKNNQVKIDGSPLCLYTGEAIDGVDMRAEVGFLTRNTPIQGEMEDSCYGQYECQFFSFDTFGEHIKGCHASLNLGLIISIEAKIWFRIQVWLFVQPSEAQLAKLQLNAEEQNSTIEMLFKTMNSLLLQFSVQN</sequence>
<dbReference type="EMBL" id="QRBI01000197">
    <property type="protein sequence ID" value="RMB94334.1"/>
    <property type="molecule type" value="Genomic_DNA"/>
</dbReference>
<dbReference type="PANTHER" id="PTHR15535:SF24">
    <property type="entry name" value="HYALURONOGLUCOSAMINIDASE"/>
    <property type="match status" value="1"/>
</dbReference>
<accession>A0A3M0IZY4</accession>
<reference evidence="2 3" key="1">
    <citation type="submission" date="2018-07" db="EMBL/GenBank/DDBJ databases">
        <title>A high quality draft genome assembly of the barn swallow (H. rustica rustica).</title>
        <authorList>
            <person name="Formenti G."/>
            <person name="Chiara M."/>
            <person name="Poveda L."/>
            <person name="Francoijs K.-J."/>
            <person name="Bonisoli-Alquati A."/>
            <person name="Canova L."/>
            <person name="Gianfranceschi L."/>
            <person name="Horner D.S."/>
            <person name="Saino N."/>
        </authorList>
    </citation>
    <scope>NUCLEOTIDE SEQUENCE [LARGE SCALE GENOMIC DNA]</scope>
    <source>
        <strain evidence="2">Chelidonia</strain>
        <tissue evidence="2">Blood</tissue>
    </source>
</reference>
<dbReference type="AlphaFoldDB" id="A0A3M0IZY4"/>
<dbReference type="STRING" id="333673.A0A3M0IZY4"/>